<gene>
    <name evidence="1" type="ORF">D3M96_14395</name>
</gene>
<accession>A0A3G2HWS0</accession>
<protein>
    <submittedName>
        <fullName evidence="1">Uncharacterized protein</fullName>
    </submittedName>
</protein>
<evidence type="ECO:0000313" key="1">
    <source>
        <dbReference type="EMBL" id="AYN21616.1"/>
    </source>
</evidence>
<dbReference type="AlphaFoldDB" id="A0A3G2HWS0"/>
<sequence>MTALAYLMLLAGLVTAGLLVDKLWVRVLHPNMAHRFGWEPLPDDSEIPTGWCLGSAAAVTVSAGLLNYIAPAAGF</sequence>
<proteinExistence type="predicted"/>
<evidence type="ECO:0000313" key="2">
    <source>
        <dbReference type="Proteomes" id="UP000268070"/>
    </source>
</evidence>
<dbReference type="OrthoDB" id="8689288at2"/>
<name>A0A3G2HWS0_9BURK</name>
<reference evidence="1 2" key="1">
    <citation type="submission" date="2018-09" db="EMBL/GenBank/DDBJ databases">
        <title>Complete genome sequence of the hydrocarbonoclastic bacterium Alcaligenes aquatilis QD168, isolated from a crude-oil polluted marine sediment of Central Chile.</title>
        <authorList>
            <person name="Duran R.E."/>
            <person name="Barra B."/>
            <person name="Salva-Serra F."/>
            <person name="Mendez V."/>
            <person name="Moore E.R.B."/>
            <person name="Seeger M."/>
        </authorList>
    </citation>
    <scope>NUCLEOTIDE SEQUENCE [LARGE SCALE GENOMIC DNA]</scope>
    <source>
        <strain evidence="1 2">QD168</strain>
    </source>
</reference>
<dbReference type="KEGG" id="aaqu:D3M96_14395"/>
<dbReference type="RefSeq" id="WP_121739341.1">
    <property type="nucleotide sequence ID" value="NZ_CP032153.1"/>
</dbReference>
<dbReference type="EMBL" id="CP032153">
    <property type="protein sequence ID" value="AYN21616.1"/>
    <property type="molecule type" value="Genomic_DNA"/>
</dbReference>
<dbReference type="Proteomes" id="UP000268070">
    <property type="component" value="Chromosome"/>
</dbReference>
<organism evidence="1 2">
    <name type="scientific">Alcaligenes aquatilis</name>
    <dbReference type="NCBI Taxonomy" id="323284"/>
    <lineage>
        <taxon>Bacteria</taxon>
        <taxon>Pseudomonadati</taxon>
        <taxon>Pseudomonadota</taxon>
        <taxon>Betaproteobacteria</taxon>
        <taxon>Burkholderiales</taxon>
        <taxon>Alcaligenaceae</taxon>
        <taxon>Alcaligenes</taxon>
    </lineage>
</organism>